<evidence type="ECO:0000256" key="1">
    <source>
        <dbReference type="ARBA" id="ARBA00001966"/>
    </source>
</evidence>
<name>A0A0G0K740_9BACT</name>
<dbReference type="Proteomes" id="UP000034181">
    <property type="component" value="Unassembled WGS sequence"/>
</dbReference>
<dbReference type="CDD" id="cd01335">
    <property type="entry name" value="Radical_SAM"/>
    <property type="match status" value="1"/>
</dbReference>
<feature type="domain" description="Radical SAM core" evidence="7">
    <location>
        <begin position="1"/>
        <end position="199"/>
    </location>
</feature>
<protein>
    <submittedName>
        <fullName evidence="8">Radical SAM domain-containing protein</fullName>
    </submittedName>
</protein>
<dbReference type="GO" id="GO:0051536">
    <property type="term" value="F:iron-sulfur cluster binding"/>
    <property type="evidence" value="ECO:0007669"/>
    <property type="project" value="UniProtKB-KW"/>
</dbReference>
<dbReference type="InterPro" id="IPR058240">
    <property type="entry name" value="rSAM_sf"/>
</dbReference>
<comment type="similarity">
    <text evidence="6">Belongs to the radical SAM superfamily. Anaerobic sulfatase-maturating enzyme family.</text>
</comment>
<dbReference type="NCBIfam" id="TIGR04085">
    <property type="entry name" value="rSAM_more_4Fe4S"/>
    <property type="match status" value="1"/>
</dbReference>
<keyword evidence="5" id="KW-0411">Iron-sulfur</keyword>
<dbReference type="PROSITE" id="PS51918">
    <property type="entry name" value="RADICAL_SAM"/>
    <property type="match status" value="1"/>
</dbReference>
<evidence type="ECO:0000256" key="5">
    <source>
        <dbReference type="ARBA" id="ARBA00023014"/>
    </source>
</evidence>
<dbReference type="Pfam" id="PF13186">
    <property type="entry name" value="SPASM"/>
    <property type="match status" value="1"/>
</dbReference>
<dbReference type="Gene3D" id="3.20.20.70">
    <property type="entry name" value="Aldolase class I"/>
    <property type="match status" value="1"/>
</dbReference>
<dbReference type="AlphaFoldDB" id="A0A0G0K740"/>
<dbReference type="GO" id="GO:0016491">
    <property type="term" value="F:oxidoreductase activity"/>
    <property type="evidence" value="ECO:0007669"/>
    <property type="project" value="InterPro"/>
</dbReference>
<keyword evidence="4" id="KW-0408">Iron</keyword>
<comment type="caution">
    <text evidence="8">The sequence shown here is derived from an EMBL/GenBank/DDBJ whole genome shotgun (WGS) entry which is preliminary data.</text>
</comment>
<dbReference type="SUPFAM" id="SSF102114">
    <property type="entry name" value="Radical SAM enzymes"/>
    <property type="match status" value="1"/>
</dbReference>
<dbReference type="Pfam" id="PF04055">
    <property type="entry name" value="Radical_SAM"/>
    <property type="match status" value="1"/>
</dbReference>
<evidence type="ECO:0000256" key="6">
    <source>
        <dbReference type="ARBA" id="ARBA00023601"/>
    </source>
</evidence>
<dbReference type="PANTHER" id="PTHR43273">
    <property type="entry name" value="ANAEROBIC SULFATASE-MATURATING ENZYME HOMOLOG ASLB-RELATED"/>
    <property type="match status" value="1"/>
</dbReference>
<dbReference type="GO" id="GO:0046872">
    <property type="term" value="F:metal ion binding"/>
    <property type="evidence" value="ECO:0007669"/>
    <property type="project" value="UniProtKB-KW"/>
</dbReference>
<keyword evidence="2" id="KW-0949">S-adenosyl-L-methionine</keyword>
<proteinExistence type="inferred from homology"/>
<accession>A0A0G0K740</accession>
<organism evidence="8 9">
    <name type="scientific">Candidatus Woesebacteria bacterium GW2011_GWB1_38_5b</name>
    <dbReference type="NCBI Taxonomy" id="1618569"/>
    <lineage>
        <taxon>Bacteria</taxon>
        <taxon>Candidatus Woeseibacteriota</taxon>
    </lineage>
</organism>
<evidence type="ECO:0000256" key="3">
    <source>
        <dbReference type="ARBA" id="ARBA00022723"/>
    </source>
</evidence>
<dbReference type="InterPro" id="IPR023867">
    <property type="entry name" value="Sulphatase_maturase_rSAM"/>
</dbReference>
<dbReference type="PANTHER" id="PTHR43273:SF3">
    <property type="entry name" value="ANAEROBIC SULFATASE-MATURATING ENZYME HOMOLOG ASLB-RELATED"/>
    <property type="match status" value="1"/>
</dbReference>
<evidence type="ECO:0000256" key="2">
    <source>
        <dbReference type="ARBA" id="ARBA00022691"/>
    </source>
</evidence>
<evidence type="ECO:0000259" key="7">
    <source>
        <dbReference type="PROSITE" id="PS51918"/>
    </source>
</evidence>
<evidence type="ECO:0000256" key="4">
    <source>
        <dbReference type="ARBA" id="ARBA00023004"/>
    </source>
</evidence>
<keyword evidence="3" id="KW-0479">Metal-binding</keyword>
<comment type="cofactor">
    <cofactor evidence="1">
        <name>[4Fe-4S] cluster</name>
        <dbReference type="ChEBI" id="CHEBI:49883"/>
    </cofactor>
</comment>
<dbReference type="InterPro" id="IPR023885">
    <property type="entry name" value="4Fe4S-binding_SPASM_dom"/>
</dbReference>
<dbReference type="InterPro" id="IPR007197">
    <property type="entry name" value="rSAM"/>
</dbReference>
<dbReference type="InterPro" id="IPR013785">
    <property type="entry name" value="Aldolase_TIM"/>
</dbReference>
<dbReference type="EMBL" id="LBUZ01000010">
    <property type="protein sequence ID" value="KKQ75508.1"/>
    <property type="molecule type" value="Genomic_DNA"/>
</dbReference>
<sequence length="328" mass="37408">MDEPTLREVVNKCLAVAPNVRFIWHGGEPMIPGVGYYENILSICEEFRRSNQKISHSIQTNGTLINQSWIQFLSKNKFGVGVSIDGPAHIHNFARIDSAGQGTFERVMRGINLLRENELKFGTVAVVNSYSVNYPDEIFDFFYNEGISFNANPCTANPYDDEEMKTLAINPFDYTKFIVHLANRWLETDNPHFRVGPIDDIIKGVMGHQPRLCRFRGQCFLYVTIDSNGDVYPCDAFLNKDYLFGNLWSSEMTEIQAIQQSGYYSGRAEVEEACRVCEWYQVCKSGCMRTWEGNKNIENPNGMDFCEARKLLFSQIHARIAPIGNVQS</sequence>
<gene>
    <name evidence="8" type="ORF">US96_C0010G0024</name>
</gene>
<evidence type="ECO:0000313" key="9">
    <source>
        <dbReference type="Proteomes" id="UP000034181"/>
    </source>
</evidence>
<evidence type="ECO:0000313" key="8">
    <source>
        <dbReference type="EMBL" id="KKQ75508.1"/>
    </source>
</evidence>
<reference evidence="8 9" key="1">
    <citation type="journal article" date="2015" name="Nature">
        <title>rRNA introns, odd ribosomes, and small enigmatic genomes across a large radiation of phyla.</title>
        <authorList>
            <person name="Brown C.T."/>
            <person name="Hug L.A."/>
            <person name="Thomas B.C."/>
            <person name="Sharon I."/>
            <person name="Castelle C.J."/>
            <person name="Singh A."/>
            <person name="Wilkins M.J."/>
            <person name="Williams K.H."/>
            <person name="Banfield J.F."/>
        </authorList>
    </citation>
    <scope>NUCLEOTIDE SEQUENCE [LARGE SCALE GENOMIC DNA]</scope>
</reference>